<proteinExistence type="predicted"/>
<evidence type="ECO:0000313" key="3">
    <source>
        <dbReference type="Proteomes" id="UP001224781"/>
    </source>
</evidence>
<gene>
    <name evidence="2" type="ORF">QE408_002604</name>
</gene>
<evidence type="ECO:0000256" key="1">
    <source>
        <dbReference type="SAM" id="Phobius"/>
    </source>
</evidence>
<keyword evidence="1" id="KW-0472">Membrane</keyword>
<organism evidence="2 3">
    <name type="scientific">Agrobacterium larrymoorei</name>
    <dbReference type="NCBI Taxonomy" id="160699"/>
    <lineage>
        <taxon>Bacteria</taxon>
        <taxon>Pseudomonadati</taxon>
        <taxon>Pseudomonadota</taxon>
        <taxon>Alphaproteobacteria</taxon>
        <taxon>Hyphomicrobiales</taxon>
        <taxon>Rhizobiaceae</taxon>
        <taxon>Rhizobium/Agrobacterium group</taxon>
        <taxon>Agrobacterium</taxon>
    </lineage>
</organism>
<name>A0ABU0UKI5_9HYPH</name>
<keyword evidence="1" id="KW-1133">Transmembrane helix</keyword>
<sequence>MLQSEFIIIEVQLDAPFINCAKEDVRLHFKNMRYTKEVDMSEKSKSSSRNRVIVAGLRWLIKQFVVAVIFPLLVIYLTTYLQGGEARPPSQNYYVAST</sequence>
<reference evidence="2 3" key="1">
    <citation type="submission" date="2023-07" db="EMBL/GenBank/DDBJ databases">
        <title>Functional and genomic diversity of the sorghum phyllosphere microbiome.</title>
        <authorList>
            <person name="Shade A."/>
        </authorList>
    </citation>
    <scope>NUCLEOTIDE SEQUENCE [LARGE SCALE GENOMIC DNA]</scope>
    <source>
        <strain evidence="2 3">SORGH_AS_1126</strain>
    </source>
</reference>
<comment type="caution">
    <text evidence="2">The sequence shown here is derived from an EMBL/GenBank/DDBJ whole genome shotgun (WGS) entry which is preliminary data.</text>
</comment>
<evidence type="ECO:0000313" key="2">
    <source>
        <dbReference type="EMBL" id="MDQ1185461.1"/>
    </source>
</evidence>
<keyword evidence="3" id="KW-1185">Reference proteome</keyword>
<accession>A0ABU0UKI5</accession>
<dbReference type="Proteomes" id="UP001224781">
    <property type="component" value="Unassembled WGS sequence"/>
</dbReference>
<keyword evidence="1" id="KW-0812">Transmembrane</keyword>
<dbReference type="EMBL" id="JAUTBL010000002">
    <property type="protein sequence ID" value="MDQ1185461.1"/>
    <property type="molecule type" value="Genomic_DNA"/>
</dbReference>
<protein>
    <submittedName>
        <fullName evidence="2">Uncharacterized protein</fullName>
    </submittedName>
</protein>
<feature type="transmembrane region" description="Helical" evidence="1">
    <location>
        <begin position="59"/>
        <end position="81"/>
    </location>
</feature>